<evidence type="ECO:0000313" key="9">
    <source>
        <dbReference type="EMBL" id="SJZ70460.1"/>
    </source>
</evidence>
<dbReference type="InterPro" id="IPR002751">
    <property type="entry name" value="CbiM/NikMN"/>
</dbReference>
<evidence type="ECO:0000256" key="3">
    <source>
        <dbReference type="ARBA" id="ARBA00022475"/>
    </source>
</evidence>
<comment type="subcellular location">
    <subcellularLocation>
        <location evidence="1">Cell membrane</location>
        <topology evidence="1">Multi-pass membrane protein</topology>
    </subcellularLocation>
</comment>
<dbReference type="Pfam" id="PF01891">
    <property type="entry name" value="CbiM"/>
    <property type="match status" value="1"/>
</dbReference>
<evidence type="ECO:0000256" key="7">
    <source>
        <dbReference type="SAM" id="Phobius"/>
    </source>
</evidence>
<keyword evidence="2" id="KW-0813">Transport</keyword>
<keyword evidence="10" id="KW-1185">Reference proteome</keyword>
<feature type="transmembrane region" description="Helical" evidence="7">
    <location>
        <begin position="185"/>
        <end position="205"/>
    </location>
</feature>
<feature type="transmembrane region" description="Helical" evidence="7">
    <location>
        <begin position="139"/>
        <end position="165"/>
    </location>
</feature>
<dbReference type="AlphaFoldDB" id="A0A1T4MTL9"/>
<evidence type="ECO:0000256" key="5">
    <source>
        <dbReference type="ARBA" id="ARBA00022989"/>
    </source>
</evidence>
<dbReference type="InterPro" id="IPR025937">
    <property type="entry name" value="PDGLE_dom"/>
</dbReference>
<dbReference type="EMBL" id="FUWR01000006">
    <property type="protein sequence ID" value="SJZ70460.1"/>
    <property type="molecule type" value="Genomic_DNA"/>
</dbReference>
<dbReference type="Gene3D" id="1.10.1760.20">
    <property type="match status" value="1"/>
</dbReference>
<keyword evidence="3" id="KW-1003">Cell membrane</keyword>
<reference evidence="10" key="1">
    <citation type="submission" date="2017-02" db="EMBL/GenBank/DDBJ databases">
        <authorList>
            <person name="Varghese N."/>
            <person name="Submissions S."/>
        </authorList>
    </citation>
    <scope>NUCLEOTIDE SEQUENCE [LARGE SCALE GENOMIC DNA]</scope>
    <source>
        <strain evidence="10">ATCC BAA-34</strain>
    </source>
</reference>
<dbReference type="Pfam" id="PF13190">
    <property type="entry name" value="PDGLE"/>
    <property type="match status" value="1"/>
</dbReference>
<feature type="transmembrane region" description="Helical" evidence="7">
    <location>
        <begin position="72"/>
        <end position="98"/>
    </location>
</feature>
<dbReference type="GO" id="GO:0000041">
    <property type="term" value="P:transition metal ion transport"/>
    <property type="evidence" value="ECO:0007669"/>
    <property type="project" value="InterPro"/>
</dbReference>
<proteinExistence type="predicted"/>
<evidence type="ECO:0000256" key="2">
    <source>
        <dbReference type="ARBA" id="ARBA00022448"/>
    </source>
</evidence>
<name>A0A1T4MTL9_9BACT</name>
<sequence>MHMADALVSPAVGGTMWAVSAGAVAYSSSRLRAEVDDRRVPLMGVMGAFLFAAQMINFSIPGTGSSGHLGGGILLAILLGPHAALLAITGVLIVQALFFADGGLLALGCNIFNMGVIPAFLVYPLLYKRLAGQDPGGTRLTFAIVVSALVTLQLGPFAVVLETLFSGLSALPFTTFLLMMQPVHLAIGLVEGVVTAAVISFVYLARPELMHVARRTAAAMVFPMRNLLIAFVCAAVLTGGVVSLVASKDPDGLEWAITRVTGTAELTSPDTKLHMLLAAIQEKVAFLPDYAFKKPVASEQSASARAENRGTSLAGIVGVGITLVLLIVAGALLKRGRASL</sequence>
<dbReference type="PANTHER" id="PTHR34229:SF1">
    <property type="entry name" value="METAL TRANSPORT PROTEIN HI_1621-RELATED"/>
    <property type="match status" value="1"/>
</dbReference>
<dbReference type="STRING" id="115783.SAMN02745119_01406"/>
<feature type="transmembrane region" description="Helical" evidence="7">
    <location>
        <begin position="41"/>
        <end position="60"/>
    </location>
</feature>
<feature type="domain" description="PDGLE" evidence="8">
    <location>
        <begin position="225"/>
        <end position="335"/>
    </location>
</feature>
<keyword evidence="6 7" id="KW-0472">Membrane</keyword>
<feature type="transmembrane region" description="Helical" evidence="7">
    <location>
        <begin position="313"/>
        <end position="333"/>
    </location>
</feature>
<dbReference type="Proteomes" id="UP000190102">
    <property type="component" value="Unassembled WGS sequence"/>
</dbReference>
<evidence type="ECO:0000259" key="8">
    <source>
        <dbReference type="Pfam" id="PF13190"/>
    </source>
</evidence>
<dbReference type="OrthoDB" id="5395048at2"/>
<keyword evidence="5 7" id="KW-1133">Transmembrane helix</keyword>
<protein>
    <submittedName>
        <fullName evidence="9">Cobalt/nickel transport system permease protein</fullName>
    </submittedName>
</protein>
<evidence type="ECO:0000256" key="1">
    <source>
        <dbReference type="ARBA" id="ARBA00004651"/>
    </source>
</evidence>
<dbReference type="GO" id="GO:0005886">
    <property type="term" value="C:plasma membrane"/>
    <property type="evidence" value="ECO:0007669"/>
    <property type="project" value="UniProtKB-SubCell"/>
</dbReference>
<organism evidence="9 10">
    <name type="scientific">Trichlorobacter thiogenes</name>
    <dbReference type="NCBI Taxonomy" id="115783"/>
    <lineage>
        <taxon>Bacteria</taxon>
        <taxon>Pseudomonadati</taxon>
        <taxon>Thermodesulfobacteriota</taxon>
        <taxon>Desulfuromonadia</taxon>
        <taxon>Geobacterales</taxon>
        <taxon>Geobacteraceae</taxon>
        <taxon>Trichlorobacter</taxon>
    </lineage>
</organism>
<dbReference type="PANTHER" id="PTHR34229">
    <property type="entry name" value="METAL TRANSPORT PROTEIN HI_1621-RELATED"/>
    <property type="match status" value="1"/>
</dbReference>
<keyword evidence="4 7" id="KW-0812">Transmembrane</keyword>
<feature type="transmembrane region" description="Helical" evidence="7">
    <location>
        <begin position="104"/>
        <end position="127"/>
    </location>
</feature>
<accession>A0A1T4MTL9</accession>
<evidence type="ECO:0000256" key="4">
    <source>
        <dbReference type="ARBA" id="ARBA00022692"/>
    </source>
</evidence>
<evidence type="ECO:0000313" key="10">
    <source>
        <dbReference type="Proteomes" id="UP000190102"/>
    </source>
</evidence>
<gene>
    <name evidence="9" type="ORF">SAMN02745119_01406</name>
</gene>
<feature type="transmembrane region" description="Helical" evidence="7">
    <location>
        <begin position="226"/>
        <end position="246"/>
    </location>
</feature>
<evidence type="ECO:0000256" key="6">
    <source>
        <dbReference type="ARBA" id="ARBA00023136"/>
    </source>
</evidence>
<dbReference type="RefSeq" id="WP_078789723.1">
    <property type="nucleotide sequence ID" value="NZ_FUWR01000006.1"/>
</dbReference>